<evidence type="ECO:0000313" key="2">
    <source>
        <dbReference type="RefSeq" id="XP_033347715.1"/>
    </source>
</evidence>
<reference evidence="2" key="1">
    <citation type="submission" date="2025-08" db="UniProtKB">
        <authorList>
            <consortium name="RefSeq"/>
        </authorList>
    </citation>
    <scope>IDENTIFICATION</scope>
    <source>
        <tissue evidence="2">Muscle</tissue>
    </source>
</reference>
<accession>A0A6J3K568</accession>
<proteinExistence type="predicted"/>
<dbReference type="AlphaFoldDB" id="A0A6J3K568"/>
<sequence>MSTPVSPFSPPSSVVHELRILLLGLVNRQSKSDRSQTKAKADGNHFYSCALYTNIDPQRESRNLRINRKSSSLSLYSRYRRRLANKRIICDISQGKLVHAAKGIITFLNGRTIPDGVHVSHVAPVPRRRGDGMAWHTGHRP</sequence>
<dbReference type="RefSeq" id="XP_033347715.1">
    <property type="nucleotide sequence ID" value="XM_033491824.1"/>
</dbReference>
<organism evidence="1 2">
    <name type="scientific">Bombus vosnesenskii</name>
    <dbReference type="NCBI Taxonomy" id="207650"/>
    <lineage>
        <taxon>Eukaryota</taxon>
        <taxon>Metazoa</taxon>
        <taxon>Ecdysozoa</taxon>
        <taxon>Arthropoda</taxon>
        <taxon>Hexapoda</taxon>
        <taxon>Insecta</taxon>
        <taxon>Pterygota</taxon>
        <taxon>Neoptera</taxon>
        <taxon>Endopterygota</taxon>
        <taxon>Hymenoptera</taxon>
        <taxon>Apocrita</taxon>
        <taxon>Aculeata</taxon>
        <taxon>Apoidea</taxon>
        <taxon>Anthophila</taxon>
        <taxon>Apidae</taxon>
        <taxon>Bombus</taxon>
        <taxon>Pyrobombus</taxon>
    </lineage>
</organism>
<name>A0A6J3K568_9HYME</name>
<dbReference type="Proteomes" id="UP000504631">
    <property type="component" value="Unplaced"/>
</dbReference>
<gene>
    <name evidence="2" type="primary">LOC117232470</name>
</gene>
<dbReference type="KEGG" id="bvk:117232470"/>
<keyword evidence="1" id="KW-1185">Reference proteome</keyword>
<protein>
    <submittedName>
        <fullName evidence="2">Uncharacterized protein LOC117232470</fullName>
    </submittedName>
</protein>
<evidence type="ECO:0000313" key="1">
    <source>
        <dbReference type="Proteomes" id="UP000504631"/>
    </source>
</evidence>
<dbReference type="GeneID" id="117232470"/>